<name>A0A3S8D7J8_9GAMA</name>
<evidence type="ECO:0000313" key="3">
    <source>
        <dbReference type="Proteomes" id="UP000679767"/>
    </source>
</evidence>
<dbReference type="GeneID" id="65102672"/>
<gene>
    <name evidence="2" type="primary">ORF18</name>
</gene>
<evidence type="ECO:0000256" key="1">
    <source>
        <dbReference type="ARBA" id="ARBA00005714"/>
    </source>
</evidence>
<proteinExistence type="inferred from homology"/>
<protein>
    <recommendedName>
        <fullName evidence="4">Protein UL79</fullName>
    </recommendedName>
</protein>
<reference evidence="2" key="1">
    <citation type="submission" date="2017-11" db="EMBL/GenBank/DDBJ databases">
        <title>The distinct marsupial branch of gammaherpesviruses includes novel host-derived genes seldom found in other viruses.</title>
        <authorList>
            <person name="Vaz P.K."/>
        </authorList>
    </citation>
    <scope>NUCLEOTIDE SEQUENCE</scope>
    <source>
        <strain evidence="2">V3187/11</strain>
    </source>
</reference>
<sequence length="276" mass="31264">MNLGRFSLSDNLSDGLLSLINKLITNSTLNNLKPEELRFIHLVLSRMLQFTINIYSFRETIINSGNQDSMVLGRKVPLKLWQVFYIACKKAGLKDEDLVRSEGRRAAWLALNKAPRLIQSMLDHVMFQSLGFPGCPLYPHILIDGNVVFNVLSILPNRLVLCIAFCLKYWGQQAYEPWVRLFSTKVVILYLIISRHIQPKSSTLQAAADMNYSGLIELICTDILATRGTRARQFVHDQDSLLLPGLDFLYLFNNSITLLDLDNGVGHGQAPQDQEI</sequence>
<accession>A0A3S8D7J8</accession>
<dbReference type="KEGG" id="vg:65102672"/>
<evidence type="ECO:0008006" key="4">
    <source>
        <dbReference type="Google" id="ProtNLM"/>
    </source>
</evidence>
<dbReference type="InterPro" id="IPR004290">
    <property type="entry name" value="Herpes_UL79"/>
</dbReference>
<organism evidence="2">
    <name type="scientific">Vombatid gammaherpesvirus 1</name>
    <dbReference type="NCBI Taxonomy" id="2052651"/>
    <lineage>
        <taxon>Viruses</taxon>
        <taxon>Duplodnaviria</taxon>
        <taxon>Heunggongvirae</taxon>
        <taxon>Peploviricota</taxon>
        <taxon>Herviviricetes</taxon>
        <taxon>Herpesvirales</taxon>
        <taxon>Orthoherpesviridae</taxon>
        <taxon>Gammaherpesvirinae</taxon>
        <taxon>Manticavirus</taxon>
        <taxon>Manticavirus vombatidgamma1</taxon>
    </lineage>
</organism>
<dbReference type="RefSeq" id="YP_010087388.1">
    <property type="nucleotide sequence ID" value="NC_055554.1"/>
</dbReference>
<comment type="similarity">
    <text evidence="1">Belongs to the herpesviridae UL79 family.</text>
</comment>
<keyword evidence="3" id="KW-1185">Reference proteome</keyword>
<dbReference type="EMBL" id="MG452721">
    <property type="protein sequence ID" value="AZB49118.1"/>
    <property type="molecule type" value="Genomic_DNA"/>
</dbReference>
<evidence type="ECO:0000313" key="2">
    <source>
        <dbReference type="EMBL" id="AZB49118.1"/>
    </source>
</evidence>
<dbReference type="Pfam" id="PF03049">
    <property type="entry name" value="Herpes_UL79"/>
    <property type="match status" value="1"/>
</dbReference>
<dbReference type="Proteomes" id="UP000679767">
    <property type="component" value="Segment"/>
</dbReference>